<reference evidence="1 2" key="1">
    <citation type="submission" date="2016-01" db="EMBL/GenBank/DDBJ databases">
        <authorList>
            <person name="Regsiter A."/>
            <person name="william w."/>
        </authorList>
    </citation>
    <scope>NUCLEOTIDE SEQUENCE [LARGE SCALE GENOMIC DNA]</scope>
    <source>
        <strain evidence="1 2">CFBP 5494</strain>
    </source>
</reference>
<dbReference type="Proteomes" id="UP000191933">
    <property type="component" value="Unassembled WGS sequence"/>
</dbReference>
<comment type="caution">
    <text evidence="1">The sequence shown here is derived from an EMBL/GenBank/DDBJ whole genome shotgun (WGS) entry which is preliminary data.</text>
</comment>
<accession>A0A9W5EXX0</accession>
<dbReference type="AlphaFoldDB" id="A0A9W5EXX0"/>
<name>A0A9W5EXX0_9HYPH</name>
<organism evidence="1 2">
    <name type="scientific">Agrobacterium genomosp. 2 str. CFBP 5494</name>
    <dbReference type="NCBI Taxonomy" id="1183436"/>
    <lineage>
        <taxon>Bacteria</taxon>
        <taxon>Pseudomonadati</taxon>
        <taxon>Pseudomonadota</taxon>
        <taxon>Alphaproteobacteria</taxon>
        <taxon>Hyphomicrobiales</taxon>
        <taxon>Rhizobiaceae</taxon>
        <taxon>Rhizobium/Agrobacterium group</taxon>
        <taxon>Agrobacterium</taxon>
        <taxon>Agrobacterium tumefaciens complex</taxon>
    </lineage>
</organism>
<keyword evidence="2" id="KW-1185">Reference proteome</keyword>
<evidence type="ECO:0000313" key="2">
    <source>
        <dbReference type="Proteomes" id="UP000191933"/>
    </source>
</evidence>
<gene>
    <name evidence="1" type="ORF">AGR2A_Cc120053</name>
</gene>
<dbReference type="RefSeq" id="WP_139786358.1">
    <property type="nucleotide sequence ID" value="NZ_LT009718.1"/>
</dbReference>
<protein>
    <submittedName>
        <fullName evidence="1">Uncharacterized protein</fullName>
    </submittedName>
</protein>
<proteinExistence type="predicted"/>
<evidence type="ECO:0000313" key="1">
    <source>
        <dbReference type="EMBL" id="CUW87454.1"/>
    </source>
</evidence>
<sequence length="81" mass="8736">MSQKLIMGLSGFVQRRIRSEVDGRPRTVTVDVMARWDVDNETGLIIGSEQPVDASSCQINTKIVFVAPTSGDPADTDATSP</sequence>
<dbReference type="EMBL" id="FBVY01000004">
    <property type="protein sequence ID" value="CUW87454.1"/>
    <property type="molecule type" value="Genomic_DNA"/>
</dbReference>